<evidence type="ECO:0000313" key="7">
    <source>
        <dbReference type="Proteomes" id="UP000638648"/>
    </source>
</evidence>
<gene>
    <name evidence="6" type="ORF">HEB94_007428</name>
</gene>
<dbReference type="SUPFAM" id="SSF51679">
    <property type="entry name" value="Bacterial luciferase-like"/>
    <property type="match status" value="1"/>
</dbReference>
<dbReference type="GO" id="GO:0046306">
    <property type="term" value="P:alkanesulfonate catabolic process"/>
    <property type="evidence" value="ECO:0007669"/>
    <property type="project" value="TreeGrafter"/>
</dbReference>
<evidence type="ECO:0000256" key="4">
    <source>
        <dbReference type="ARBA" id="ARBA00023033"/>
    </source>
</evidence>
<evidence type="ECO:0000259" key="5">
    <source>
        <dbReference type="Pfam" id="PF00296"/>
    </source>
</evidence>
<dbReference type="InterPro" id="IPR011251">
    <property type="entry name" value="Luciferase-like_dom"/>
</dbReference>
<organism evidence="6 7">
    <name type="scientific">Actinopolymorpha pittospori</name>
    <dbReference type="NCBI Taxonomy" id="648752"/>
    <lineage>
        <taxon>Bacteria</taxon>
        <taxon>Bacillati</taxon>
        <taxon>Actinomycetota</taxon>
        <taxon>Actinomycetes</taxon>
        <taxon>Propionibacteriales</taxon>
        <taxon>Actinopolymorphaceae</taxon>
        <taxon>Actinopolymorpha</taxon>
    </lineage>
</organism>
<keyword evidence="2" id="KW-0288">FMN</keyword>
<dbReference type="PANTHER" id="PTHR42847">
    <property type="entry name" value="ALKANESULFONATE MONOOXYGENASE"/>
    <property type="match status" value="1"/>
</dbReference>
<dbReference type="RefSeq" id="WP_192753932.1">
    <property type="nucleotide sequence ID" value="NZ_BAABJL010000095.1"/>
</dbReference>
<sequence>MRTSMSIADFSWPDGPERIGSHVGRLARIADQAGFHSLWVMDHFFQIGMNGPPEDPMLEGYTALAFVAGQTERIRLGTLVTGAPYRHPGVLLKTVTSLDVLSGGRAWLGIGAAWNAVESAGLGIPFPPMAERFERLEETLRIAHQMWAGDRSAFEGTHYHLGDPLNSPNALQHPRPPILIGGMGEKKTLRFVAKYADACNLFDILHTPDGETVLKHKLAVLRDHCAEQGRSYDEIEKTVTGSVSLSGEGKGGTESREQLLDRFGRLAALGFEHVILAPSGPWSEAMLEALGEILPAIEAIVPAGR</sequence>
<dbReference type="InterPro" id="IPR050172">
    <property type="entry name" value="SsuD_RutA_monooxygenase"/>
</dbReference>
<feature type="domain" description="Luciferase-like" evidence="5">
    <location>
        <begin position="21"/>
        <end position="246"/>
    </location>
</feature>
<reference evidence="6" key="1">
    <citation type="submission" date="2020-10" db="EMBL/GenBank/DDBJ databases">
        <title>Sequencing the genomes of 1000 actinobacteria strains.</title>
        <authorList>
            <person name="Klenk H.-P."/>
        </authorList>
    </citation>
    <scope>NUCLEOTIDE SEQUENCE</scope>
    <source>
        <strain evidence="6">DSM 45354</strain>
    </source>
</reference>
<evidence type="ECO:0000256" key="3">
    <source>
        <dbReference type="ARBA" id="ARBA00023002"/>
    </source>
</evidence>
<evidence type="ECO:0000256" key="1">
    <source>
        <dbReference type="ARBA" id="ARBA00022630"/>
    </source>
</evidence>
<keyword evidence="7" id="KW-1185">Reference proteome</keyword>
<dbReference type="InterPro" id="IPR019952">
    <property type="entry name" value="F420_OxRdatse_Rv1855c_pred"/>
</dbReference>
<keyword evidence="3" id="KW-0560">Oxidoreductase</keyword>
<evidence type="ECO:0000256" key="2">
    <source>
        <dbReference type="ARBA" id="ARBA00022643"/>
    </source>
</evidence>
<keyword evidence="4" id="KW-0503">Monooxygenase</keyword>
<dbReference type="Gene3D" id="3.20.20.30">
    <property type="entry name" value="Luciferase-like domain"/>
    <property type="match status" value="1"/>
</dbReference>
<accession>A0A927N0W8</accession>
<comment type="caution">
    <text evidence="6">The sequence shown here is derived from an EMBL/GenBank/DDBJ whole genome shotgun (WGS) entry which is preliminary data.</text>
</comment>
<dbReference type="GO" id="GO:0008726">
    <property type="term" value="F:alkanesulfonate monooxygenase activity"/>
    <property type="evidence" value="ECO:0007669"/>
    <property type="project" value="TreeGrafter"/>
</dbReference>
<dbReference type="EMBL" id="JADBEM010000001">
    <property type="protein sequence ID" value="MBE1610580.1"/>
    <property type="molecule type" value="Genomic_DNA"/>
</dbReference>
<proteinExistence type="predicted"/>
<dbReference type="Proteomes" id="UP000638648">
    <property type="component" value="Unassembled WGS sequence"/>
</dbReference>
<keyword evidence="1" id="KW-0285">Flavoprotein</keyword>
<name>A0A927N0W8_9ACTN</name>
<dbReference type="InterPro" id="IPR036661">
    <property type="entry name" value="Luciferase-like_sf"/>
</dbReference>
<dbReference type="NCBIfam" id="TIGR03560">
    <property type="entry name" value="F420_Rv1855c"/>
    <property type="match status" value="1"/>
</dbReference>
<protein>
    <submittedName>
        <fullName evidence="6">F420-dependent oxidoreductase-like protein</fullName>
    </submittedName>
</protein>
<dbReference type="PANTHER" id="PTHR42847:SF8">
    <property type="entry name" value="CONSERVED PROTEIN"/>
    <property type="match status" value="1"/>
</dbReference>
<evidence type="ECO:0000313" key="6">
    <source>
        <dbReference type="EMBL" id="MBE1610580.1"/>
    </source>
</evidence>
<dbReference type="AlphaFoldDB" id="A0A927N0W8"/>
<dbReference type="Pfam" id="PF00296">
    <property type="entry name" value="Bac_luciferase"/>
    <property type="match status" value="1"/>
</dbReference>